<dbReference type="Proteomes" id="UP001652623">
    <property type="component" value="Chromosome 2"/>
</dbReference>
<evidence type="ECO:0000256" key="11">
    <source>
        <dbReference type="ARBA" id="ARBA00023180"/>
    </source>
</evidence>
<proteinExistence type="inferred from homology"/>
<evidence type="ECO:0000256" key="3">
    <source>
        <dbReference type="ARBA" id="ARBA00022475"/>
    </source>
</evidence>
<dbReference type="PRINTS" id="PR00019">
    <property type="entry name" value="LEURICHRPT"/>
</dbReference>
<comment type="similarity">
    <text evidence="2">Belongs to the RLP family.</text>
</comment>
<keyword evidence="9" id="KW-0472">Membrane</keyword>
<accession>A0ABM4A168</accession>
<keyword evidence="7" id="KW-0677">Repeat</keyword>
<keyword evidence="3" id="KW-1003">Cell membrane</keyword>
<reference evidence="12" key="1">
    <citation type="submission" date="2025-05" db="UniProtKB">
        <authorList>
            <consortium name="RefSeq"/>
        </authorList>
    </citation>
    <scope>NUCLEOTIDE SEQUENCE [LARGE SCALE GENOMIC DNA]</scope>
</reference>
<evidence type="ECO:0000256" key="10">
    <source>
        <dbReference type="ARBA" id="ARBA00023170"/>
    </source>
</evidence>
<dbReference type="PANTHER" id="PTHR48063">
    <property type="entry name" value="LRR RECEPTOR-LIKE KINASE"/>
    <property type="match status" value="1"/>
</dbReference>
<keyword evidence="5" id="KW-0812">Transmembrane</keyword>
<dbReference type="SUPFAM" id="SSF52058">
    <property type="entry name" value="L domain-like"/>
    <property type="match status" value="1"/>
</dbReference>
<keyword evidence="11" id="KW-0325">Glycoprotein</keyword>
<dbReference type="InterPro" id="IPR046956">
    <property type="entry name" value="RLP23-like"/>
</dbReference>
<keyword evidence="12" id="KW-1185">Reference proteome</keyword>
<dbReference type="SMART" id="SM00369">
    <property type="entry name" value="LRR_TYP"/>
    <property type="match status" value="4"/>
</dbReference>
<reference evidence="13" key="2">
    <citation type="submission" date="2025-08" db="UniProtKB">
        <authorList>
            <consortium name="RefSeq"/>
        </authorList>
    </citation>
    <scope>IDENTIFICATION</scope>
    <source>
        <tissue evidence="13">Seedling</tissue>
    </source>
</reference>
<organism evidence="12 13">
    <name type="scientific">Ziziphus jujuba</name>
    <name type="common">Chinese jujube</name>
    <name type="synonym">Ziziphus sativa</name>
    <dbReference type="NCBI Taxonomy" id="326968"/>
    <lineage>
        <taxon>Eukaryota</taxon>
        <taxon>Viridiplantae</taxon>
        <taxon>Streptophyta</taxon>
        <taxon>Embryophyta</taxon>
        <taxon>Tracheophyta</taxon>
        <taxon>Spermatophyta</taxon>
        <taxon>Magnoliopsida</taxon>
        <taxon>eudicotyledons</taxon>
        <taxon>Gunneridae</taxon>
        <taxon>Pentapetalae</taxon>
        <taxon>rosids</taxon>
        <taxon>fabids</taxon>
        <taxon>Rosales</taxon>
        <taxon>Rhamnaceae</taxon>
        <taxon>Paliureae</taxon>
        <taxon>Ziziphus</taxon>
    </lineage>
</organism>
<keyword evidence="8" id="KW-1133">Transmembrane helix</keyword>
<evidence type="ECO:0000256" key="6">
    <source>
        <dbReference type="ARBA" id="ARBA00022729"/>
    </source>
</evidence>
<dbReference type="RefSeq" id="XP_060670469.1">
    <property type="nucleotide sequence ID" value="XM_060814486.1"/>
</dbReference>
<sequence length="429" mass="46854">MSSNNLTGTLPGLLEGPITLPIFRSDLRDLSNNRFSGPMPSNFDGSVSFLSISNNQIDGEIPASICKRFAQVIDLSNNSLTGSIPSCKGESSMLQVLDLSKNNLPANIPGSLGQLSMLQTLHQDDNEFSGELPSSFQNLSSLETLDLGNNRLMGRIPPWIGAGFQSLRILILRSNAFFGELPSALSNLSSLQVLDLAENQLNGSIPACFGDFKAMSEVQTNNIYLFYGALNLQSVSMIISKYYEENVVLTMKGQSRIFNKILNLVVCLDLSGNNLTGDLPGEITKLLGLVFLNLSRNHISGHIPKRISELKQLSSLDLSSNKFTGAIPRSMASLSSLGYMNLSNKNFSGRIPYKDHLTTFEASSFAGNPGLCGDPLTLKCPGDDPDKYTTSGESGDSFVDKWFYFEYWIGICGWNSDNCNEKILECFLL</sequence>
<evidence type="ECO:0000256" key="9">
    <source>
        <dbReference type="ARBA" id="ARBA00023136"/>
    </source>
</evidence>
<dbReference type="InterPro" id="IPR003591">
    <property type="entry name" value="Leu-rich_rpt_typical-subtyp"/>
</dbReference>
<evidence type="ECO:0000256" key="4">
    <source>
        <dbReference type="ARBA" id="ARBA00022614"/>
    </source>
</evidence>
<evidence type="ECO:0000256" key="7">
    <source>
        <dbReference type="ARBA" id="ARBA00022737"/>
    </source>
</evidence>
<evidence type="ECO:0000256" key="2">
    <source>
        <dbReference type="ARBA" id="ARBA00009592"/>
    </source>
</evidence>
<gene>
    <name evidence="13" type="primary">LOC132800546</name>
</gene>
<evidence type="ECO:0000256" key="1">
    <source>
        <dbReference type="ARBA" id="ARBA00004251"/>
    </source>
</evidence>
<dbReference type="InterPro" id="IPR032675">
    <property type="entry name" value="LRR_dom_sf"/>
</dbReference>
<dbReference type="PANTHER" id="PTHR48063:SF16">
    <property type="entry name" value="LRR RECEPTOR-LIKE SERINE_THREONINE-PROTEIN KINASE GSO1"/>
    <property type="match status" value="1"/>
</dbReference>
<evidence type="ECO:0000313" key="13">
    <source>
        <dbReference type="RefSeq" id="XP_060670469.1"/>
    </source>
</evidence>
<keyword evidence="4" id="KW-0433">Leucine-rich repeat</keyword>
<evidence type="ECO:0000256" key="8">
    <source>
        <dbReference type="ARBA" id="ARBA00022989"/>
    </source>
</evidence>
<dbReference type="Gene3D" id="3.80.10.10">
    <property type="entry name" value="Ribonuclease Inhibitor"/>
    <property type="match status" value="1"/>
</dbReference>
<dbReference type="InterPro" id="IPR001611">
    <property type="entry name" value="Leu-rich_rpt"/>
</dbReference>
<name>A0ABM4A168_ZIZJJ</name>
<protein>
    <submittedName>
        <fullName evidence="13">Receptor-like protein EIX2</fullName>
    </submittedName>
</protein>
<keyword evidence="6" id="KW-0732">Signal</keyword>
<keyword evidence="10" id="KW-0675">Receptor</keyword>
<evidence type="ECO:0000313" key="12">
    <source>
        <dbReference type="Proteomes" id="UP001652623"/>
    </source>
</evidence>
<dbReference type="GeneID" id="132800546"/>
<dbReference type="Pfam" id="PF13855">
    <property type="entry name" value="LRR_8"/>
    <property type="match status" value="1"/>
</dbReference>
<dbReference type="Pfam" id="PF00560">
    <property type="entry name" value="LRR_1"/>
    <property type="match status" value="7"/>
</dbReference>
<comment type="subcellular location">
    <subcellularLocation>
        <location evidence="1">Cell membrane</location>
        <topology evidence="1">Single-pass type I membrane protein</topology>
    </subcellularLocation>
</comment>
<evidence type="ECO:0000256" key="5">
    <source>
        <dbReference type="ARBA" id="ARBA00022692"/>
    </source>
</evidence>